<gene>
    <name evidence="1" type="ORF">NFC81_00140</name>
</gene>
<reference evidence="1" key="1">
    <citation type="submission" date="2022-07" db="EMBL/GenBank/DDBJ databases">
        <title>Complete genome sequence of Salinispirillum sp. LH10-3-1 capable of multiple carbohydrate inversion isolated from a soda lake.</title>
        <authorList>
            <person name="Liu J."/>
            <person name="Zhai Y."/>
            <person name="Zhang H."/>
            <person name="Yang H."/>
            <person name="Qu J."/>
            <person name="Li J."/>
        </authorList>
    </citation>
    <scope>NUCLEOTIDE SEQUENCE</scope>
    <source>
        <strain evidence="1">LH 10-3-1</strain>
    </source>
</reference>
<evidence type="ECO:0000313" key="1">
    <source>
        <dbReference type="EMBL" id="WLD58217.1"/>
    </source>
</evidence>
<accession>A0AB38YFZ5</accession>
<dbReference type="AlphaFoldDB" id="A0AB38YFZ5"/>
<sequence>MKASQMKLGRSQKVTLAVLLVLMGVFYYLQWPTRVRPVPTPDIAVQLPVSGYTVWFEREPSREEHVAAGALTGPQQATNWQVNHRGINMLVQELVYSEGVLEQRMRQVMSDAIAADQAGFEGQLISHHSQGDAQVYRLQQEGGRTFVGVLMVHPPALVKVGIVYTGSERAARAQAILEKLL</sequence>
<dbReference type="RefSeq" id="WP_304995503.1">
    <property type="nucleotide sequence ID" value="NZ_CP101717.1"/>
</dbReference>
<organism evidence="1">
    <name type="scientific">Salinispirillum sp. LH 10-3-1</name>
    <dbReference type="NCBI Taxonomy" id="2952525"/>
    <lineage>
        <taxon>Bacteria</taxon>
        <taxon>Pseudomonadati</taxon>
        <taxon>Pseudomonadota</taxon>
        <taxon>Gammaproteobacteria</taxon>
        <taxon>Oceanospirillales</taxon>
        <taxon>Saccharospirillaceae</taxon>
        <taxon>Salinispirillum</taxon>
    </lineage>
</organism>
<dbReference type="EMBL" id="CP101717">
    <property type="protein sequence ID" value="WLD58217.1"/>
    <property type="molecule type" value="Genomic_DNA"/>
</dbReference>
<protein>
    <recommendedName>
        <fullName evidence="2">DUF1795 domain-containing protein</fullName>
    </recommendedName>
</protein>
<name>A0AB38YFZ5_9GAMM</name>
<proteinExistence type="predicted"/>
<evidence type="ECO:0008006" key="2">
    <source>
        <dbReference type="Google" id="ProtNLM"/>
    </source>
</evidence>